<dbReference type="EMBL" id="CP144748">
    <property type="protein sequence ID" value="WVZ71854.1"/>
    <property type="molecule type" value="Genomic_DNA"/>
</dbReference>
<feature type="compositionally biased region" description="Acidic residues" evidence="1">
    <location>
        <begin position="69"/>
        <end position="82"/>
    </location>
</feature>
<dbReference type="Proteomes" id="UP001341281">
    <property type="component" value="Chromosome 04"/>
</dbReference>
<accession>A0AAQ3TFE2</accession>
<name>A0AAQ3TFE2_PASNO</name>
<dbReference type="AlphaFoldDB" id="A0AAQ3TFE2"/>
<evidence type="ECO:0000313" key="2">
    <source>
        <dbReference type="EMBL" id="WVZ71854.1"/>
    </source>
</evidence>
<reference evidence="2 3" key="1">
    <citation type="submission" date="2024-02" db="EMBL/GenBank/DDBJ databases">
        <title>High-quality chromosome-scale genome assembly of Pensacola bahiagrass (Paspalum notatum Flugge var. saurae).</title>
        <authorList>
            <person name="Vega J.M."/>
            <person name="Podio M."/>
            <person name="Orjuela J."/>
            <person name="Siena L.A."/>
            <person name="Pessino S.C."/>
            <person name="Combes M.C."/>
            <person name="Mariac C."/>
            <person name="Albertini E."/>
            <person name="Pupilli F."/>
            <person name="Ortiz J.P.A."/>
            <person name="Leblanc O."/>
        </authorList>
    </citation>
    <scope>NUCLEOTIDE SEQUENCE [LARGE SCALE GENOMIC DNA]</scope>
    <source>
        <strain evidence="2">R1</strain>
        <tissue evidence="2">Leaf</tissue>
    </source>
</reference>
<feature type="compositionally biased region" description="Acidic residues" evidence="1">
    <location>
        <begin position="35"/>
        <end position="55"/>
    </location>
</feature>
<feature type="region of interest" description="Disordered" evidence="1">
    <location>
        <begin position="1"/>
        <end position="82"/>
    </location>
</feature>
<feature type="compositionally biased region" description="Basic residues" evidence="1">
    <location>
        <begin position="7"/>
        <end position="17"/>
    </location>
</feature>
<feature type="compositionally biased region" description="Basic and acidic residues" evidence="1">
    <location>
        <begin position="56"/>
        <end position="68"/>
    </location>
</feature>
<evidence type="ECO:0000256" key="1">
    <source>
        <dbReference type="SAM" id="MobiDB-lite"/>
    </source>
</evidence>
<proteinExistence type="predicted"/>
<protein>
    <submittedName>
        <fullName evidence="2">Uncharacterized protein</fullName>
    </submittedName>
</protein>
<keyword evidence="3" id="KW-1185">Reference proteome</keyword>
<gene>
    <name evidence="2" type="ORF">U9M48_020386</name>
</gene>
<organism evidence="2 3">
    <name type="scientific">Paspalum notatum var. saurae</name>
    <dbReference type="NCBI Taxonomy" id="547442"/>
    <lineage>
        <taxon>Eukaryota</taxon>
        <taxon>Viridiplantae</taxon>
        <taxon>Streptophyta</taxon>
        <taxon>Embryophyta</taxon>
        <taxon>Tracheophyta</taxon>
        <taxon>Spermatophyta</taxon>
        <taxon>Magnoliopsida</taxon>
        <taxon>Liliopsida</taxon>
        <taxon>Poales</taxon>
        <taxon>Poaceae</taxon>
        <taxon>PACMAD clade</taxon>
        <taxon>Panicoideae</taxon>
        <taxon>Andropogonodae</taxon>
        <taxon>Paspaleae</taxon>
        <taxon>Paspalinae</taxon>
        <taxon>Paspalum</taxon>
    </lineage>
</organism>
<evidence type="ECO:0000313" key="3">
    <source>
        <dbReference type="Proteomes" id="UP001341281"/>
    </source>
</evidence>
<sequence>MPPPPPRRTRTRARALRHRPEGSLAHGLRRRPASGDEEDEEENAAADEYAEELEEDKSPDYQRWHHWTDDEEEEEEVEDDDEFEEGVLEEVEEEMDDAKREEIQAAVKAHVLTLRSTARERMTMWADRYARKHSAPLPPPIEMLNFPDLFERAWGWDMILPRDISNPWSRYKEYLSAYYYHNLKEANAAGDADDNGDDLASLAHSCIEMEKHLLFLWKKFAMVFPTDDRKVRRVSNKVTKCAQEIVNALKVELPAASVALKCITKEAELMCGWLISKAISPISHVRTSNEIRKCALSLMVCKGPEYRIAMATMMGVMKEAKVVQRFLWNLEKENGHLQMSLYIRDCTSGAMFRICDEYFTTKDSPRGSTAGACVSKESDGKNFSEKKLVKKDKLVLRNGISQNANVETKQSTKVGSVTGRVKRGNAMEGNEKQKASGGCGFLEITKLGAMAEQRLVVVVVVSAASRLEELWPEDDCLPALLYKTR</sequence>